<evidence type="ECO:0000313" key="3">
    <source>
        <dbReference type="EMBL" id="TBO58751.1"/>
    </source>
</evidence>
<dbReference type="RefSeq" id="WP_131123725.1">
    <property type="nucleotide sequence ID" value="NZ_SIXH01000118.1"/>
</dbReference>
<comment type="caution">
    <text evidence="3">The sequence shown here is derived from an EMBL/GenBank/DDBJ whole genome shotgun (WGS) entry which is preliminary data.</text>
</comment>
<protein>
    <submittedName>
        <fullName evidence="3">Transcriptional regulator</fullName>
    </submittedName>
</protein>
<dbReference type="InterPro" id="IPR011965">
    <property type="entry name" value="PaaX_trns_reg"/>
</dbReference>
<evidence type="ECO:0000259" key="2">
    <source>
        <dbReference type="Pfam" id="PF20803"/>
    </source>
</evidence>
<proteinExistence type="predicted"/>
<feature type="domain" description="Transcriptional repressor PaaX-like C-terminal" evidence="1">
    <location>
        <begin position="189"/>
        <end position="271"/>
    </location>
</feature>
<sequence length="307" mass="33808">MTSTRDTSTPVVQVPTRMLVEALVRTDHTVVTGEVYATASLLGMSDQQVRLCIKRLVVEGRFAQEGRGRKALLRATDATERMLGPDADFVAHAYRQDAGLAPWDGTWHLVAFAVPETARVARDALRTALTRLGGGPVQGGLYASPNAWEPYVQEQVRHLGVLDHVSFLTTDDLRHGSERDPAALARLWWPQAETADRYHRLTAVTEPRLARLRAPGNLPHAQRLTIAVELAAEFTRAMEPDPLLPPELLSQPWPGTKARELVAQCWSLLADQEEPDPDPGQGPAPEGEGVRLFRLYSDVINQAVIGM</sequence>
<dbReference type="Gene3D" id="3.30.70.2650">
    <property type="match status" value="1"/>
</dbReference>
<dbReference type="InterPro" id="IPR048846">
    <property type="entry name" value="PaaX-like_central"/>
</dbReference>
<evidence type="ECO:0000259" key="1">
    <source>
        <dbReference type="Pfam" id="PF08223"/>
    </source>
</evidence>
<dbReference type="Pfam" id="PF08223">
    <property type="entry name" value="PaaX_C"/>
    <property type="match status" value="1"/>
</dbReference>
<keyword evidence="4" id="KW-1185">Reference proteome</keyword>
<name>A0A4V2JIJ2_STRKA</name>
<evidence type="ECO:0000313" key="4">
    <source>
        <dbReference type="Proteomes" id="UP000292452"/>
    </source>
</evidence>
<dbReference type="Proteomes" id="UP000292452">
    <property type="component" value="Unassembled WGS sequence"/>
</dbReference>
<dbReference type="Gene3D" id="1.10.10.10">
    <property type="entry name" value="Winged helix-like DNA-binding domain superfamily/Winged helix DNA-binding domain"/>
    <property type="match status" value="1"/>
</dbReference>
<dbReference type="Gene3D" id="1.20.58.1460">
    <property type="match status" value="1"/>
</dbReference>
<feature type="domain" description="Transcriptional repressor PaaX-like central Cas2-like" evidence="2">
    <location>
        <begin position="101"/>
        <end position="179"/>
    </location>
</feature>
<dbReference type="AlphaFoldDB" id="A0A4V2JIJ2"/>
<dbReference type="InterPro" id="IPR036388">
    <property type="entry name" value="WH-like_DNA-bd_sf"/>
</dbReference>
<gene>
    <name evidence="3" type="ORF">EYS09_15745</name>
</gene>
<dbReference type="PANTHER" id="PTHR30319">
    <property type="entry name" value="PHENYLACETIC ACID REGULATOR-RELATED TRANSCRIPTIONAL REPRESSOR"/>
    <property type="match status" value="1"/>
</dbReference>
<organism evidence="3 4">
    <name type="scientific">Streptomyces kasugaensis</name>
    <dbReference type="NCBI Taxonomy" id="1946"/>
    <lineage>
        <taxon>Bacteria</taxon>
        <taxon>Bacillati</taxon>
        <taxon>Actinomycetota</taxon>
        <taxon>Actinomycetes</taxon>
        <taxon>Kitasatosporales</taxon>
        <taxon>Streptomycetaceae</taxon>
        <taxon>Streptomyces</taxon>
    </lineage>
</organism>
<dbReference type="Pfam" id="PF20803">
    <property type="entry name" value="PaaX_M"/>
    <property type="match status" value="1"/>
</dbReference>
<dbReference type="EMBL" id="SIXH01000118">
    <property type="protein sequence ID" value="TBO58751.1"/>
    <property type="molecule type" value="Genomic_DNA"/>
</dbReference>
<reference evidence="3 4" key="1">
    <citation type="submission" date="2019-02" db="EMBL/GenBank/DDBJ databases">
        <title>Draft Genome Sequence of Streptomyces sp. AM-2504, identified by 16S rRNA comparative analysis as a Streptomyces Kasugaensis strain.</title>
        <authorList>
            <person name="Napolioni V."/>
            <person name="Giuliodori A.M."/>
            <person name="Spurio R."/>
            <person name="Fabbretti A."/>
        </authorList>
    </citation>
    <scope>NUCLEOTIDE SEQUENCE [LARGE SCALE GENOMIC DNA]</scope>
    <source>
        <strain evidence="3 4">AM-2504</strain>
    </source>
</reference>
<accession>A0A4V2JIJ2</accession>
<dbReference type="InterPro" id="IPR013225">
    <property type="entry name" value="PaaX_C"/>
</dbReference>
<dbReference type="PIRSF" id="PIRSF020623">
    <property type="entry name" value="PaaX"/>
    <property type="match status" value="1"/>
</dbReference>
<dbReference type="GO" id="GO:0006351">
    <property type="term" value="P:DNA-templated transcription"/>
    <property type="evidence" value="ECO:0007669"/>
    <property type="project" value="InterPro"/>
</dbReference>
<dbReference type="PANTHER" id="PTHR30319:SF1">
    <property type="entry name" value="TRANSCRIPTIONAL REPRESSOR PAAX"/>
    <property type="match status" value="1"/>
</dbReference>